<evidence type="ECO:0000313" key="3">
    <source>
        <dbReference type="Proteomes" id="UP000602745"/>
    </source>
</evidence>
<dbReference type="PANTHER" id="PTHR12910:SF2">
    <property type="entry name" value="NADH DEHYDROGENASE [UBIQUINONE] 1 ALPHA SUBCOMPLEX SUBUNIT 12"/>
    <property type="match status" value="1"/>
</dbReference>
<evidence type="ECO:0000313" key="2">
    <source>
        <dbReference type="EMBL" id="GGE43689.1"/>
    </source>
</evidence>
<organism evidence="2 3">
    <name type="scientific">Agaricicola taiwanensis</name>
    <dbReference type="NCBI Taxonomy" id="591372"/>
    <lineage>
        <taxon>Bacteria</taxon>
        <taxon>Pseudomonadati</taxon>
        <taxon>Pseudomonadota</taxon>
        <taxon>Alphaproteobacteria</taxon>
        <taxon>Rhodobacterales</taxon>
        <taxon>Paracoccaceae</taxon>
        <taxon>Agaricicola</taxon>
    </lineage>
</organism>
<gene>
    <name evidence="2" type="ORF">GCM10007276_21040</name>
</gene>
<feature type="region of interest" description="Disordered" evidence="1">
    <location>
        <begin position="95"/>
        <end position="130"/>
    </location>
</feature>
<keyword evidence="3" id="KW-1185">Reference proteome</keyword>
<comment type="caution">
    <text evidence="2">The sequence shown here is derived from an EMBL/GenBank/DDBJ whole genome shotgun (WGS) entry which is preliminary data.</text>
</comment>
<dbReference type="EMBL" id="BMCP01000002">
    <property type="protein sequence ID" value="GGE43689.1"/>
    <property type="molecule type" value="Genomic_DNA"/>
</dbReference>
<dbReference type="Pfam" id="PF05071">
    <property type="entry name" value="NDUFA12"/>
    <property type="match status" value="1"/>
</dbReference>
<dbReference type="GO" id="GO:0006979">
    <property type="term" value="P:response to oxidative stress"/>
    <property type="evidence" value="ECO:0007669"/>
    <property type="project" value="TreeGrafter"/>
</dbReference>
<proteinExistence type="predicted"/>
<dbReference type="GO" id="GO:0045271">
    <property type="term" value="C:respiratory chain complex I"/>
    <property type="evidence" value="ECO:0007669"/>
    <property type="project" value="InterPro"/>
</dbReference>
<dbReference type="Proteomes" id="UP000602745">
    <property type="component" value="Unassembled WGS sequence"/>
</dbReference>
<dbReference type="NCBIfam" id="NF006040">
    <property type="entry name" value="PRK08183.1"/>
    <property type="match status" value="1"/>
</dbReference>
<accession>A0A8J2YHU1</accession>
<reference evidence="2" key="2">
    <citation type="submission" date="2020-09" db="EMBL/GenBank/DDBJ databases">
        <authorList>
            <person name="Sun Q."/>
            <person name="Sedlacek I."/>
        </authorList>
    </citation>
    <scope>NUCLEOTIDE SEQUENCE</scope>
    <source>
        <strain evidence="2">CCM 7684</strain>
    </source>
</reference>
<evidence type="ECO:0000256" key="1">
    <source>
        <dbReference type="SAM" id="MobiDB-lite"/>
    </source>
</evidence>
<protein>
    <submittedName>
        <fullName evidence="2">NADH dehydrogenase</fullName>
    </submittedName>
</protein>
<dbReference type="AlphaFoldDB" id="A0A8J2YHU1"/>
<name>A0A8J2YHU1_9RHOB</name>
<dbReference type="PANTHER" id="PTHR12910">
    <property type="entry name" value="NADH-UBIQUINONE OXIDOREDUCTASE SUBUNIT B17.2"/>
    <property type="match status" value="1"/>
</dbReference>
<dbReference type="InterPro" id="IPR007763">
    <property type="entry name" value="NDUFA12"/>
</dbReference>
<dbReference type="RefSeq" id="WP_188409675.1">
    <property type="nucleotide sequence ID" value="NZ_BMCP01000002.1"/>
</dbReference>
<reference evidence="2" key="1">
    <citation type="journal article" date="2014" name="Int. J. Syst. Evol. Microbiol.">
        <title>Complete genome sequence of Corynebacterium casei LMG S-19264T (=DSM 44701T), isolated from a smear-ripened cheese.</title>
        <authorList>
            <consortium name="US DOE Joint Genome Institute (JGI-PGF)"/>
            <person name="Walter F."/>
            <person name="Albersmeier A."/>
            <person name="Kalinowski J."/>
            <person name="Ruckert C."/>
        </authorList>
    </citation>
    <scope>NUCLEOTIDE SEQUENCE</scope>
    <source>
        <strain evidence="2">CCM 7684</strain>
    </source>
</reference>
<sequence length="130" mass="14836">MGMFTEIFAWWTGTTIGTRFFTWRKGTFVGEDEFGTKYYQADVPPLGDRRWAVYANNWEPSQVPPGWHAWLHHTVDVPPSQEDYVPREWQKAHRPNMTGTAGAYRPSGSTLASGQRPKATGDYEAWSPGR</sequence>